<reference evidence="4" key="1">
    <citation type="submission" date="2016-11" db="EMBL/GenBank/DDBJ databases">
        <authorList>
            <person name="Varghese N."/>
            <person name="Submissions S."/>
        </authorList>
    </citation>
    <scope>NUCLEOTIDE SEQUENCE [LARGE SCALE GENOMIC DNA]</scope>
    <source>
        <strain evidence="4">DSM 21264</strain>
    </source>
</reference>
<dbReference type="PANTHER" id="PTHR36930">
    <property type="entry name" value="METAL-SULFUR CLUSTER BIOSYNTHESIS PROTEINS YUAD-RELATED"/>
    <property type="match status" value="1"/>
</dbReference>
<dbReference type="Gene3D" id="2.40.33.20">
    <property type="entry name" value="PK beta-barrel domain-like"/>
    <property type="match status" value="1"/>
</dbReference>
<proteinExistence type="predicted"/>
<dbReference type="AlphaFoldDB" id="A0A1M5EYL0"/>
<dbReference type="GO" id="GO:0030151">
    <property type="term" value="F:molybdenum ion binding"/>
    <property type="evidence" value="ECO:0007669"/>
    <property type="project" value="InterPro"/>
</dbReference>
<dbReference type="InterPro" id="IPR005302">
    <property type="entry name" value="MoCF_Sase_C"/>
</dbReference>
<dbReference type="PANTHER" id="PTHR36930:SF1">
    <property type="entry name" value="MOSC DOMAIN-CONTAINING PROTEIN"/>
    <property type="match status" value="1"/>
</dbReference>
<evidence type="ECO:0000259" key="2">
    <source>
        <dbReference type="PROSITE" id="PS51340"/>
    </source>
</evidence>
<dbReference type="InterPro" id="IPR052716">
    <property type="entry name" value="MOSC_domain"/>
</dbReference>
<protein>
    <submittedName>
        <fullName evidence="3">MOSC domain-containing protein YiiM</fullName>
    </submittedName>
</protein>
<feature type="domain" description="MOSC" evidence="2">
    <location>
        <begin position="18"/>
        <end position="167"/>
    </location>
</feature>
<evidence type="ECO:0000256" key="1">
    <source>
        <dbReference type="SAM" id="MobiDB-lite"/>
    </source>
</evidence>
<dbReference type="EMBL" id="FQUH01000018">
    <property type="protein sequence ID" value="SHF84390.1"/>
    <property type="molecule type" value="Genomic_DNA"/>
</dbReference>
<name>A0A1M5EYL0_VIBGA</name>
<dbReference type="GO" id="GO:0030170">
    <property type="term" value="F:pyridoxal phosphate binding"/>
    <property type="evidence" value="ECO:0007669"/>
    <property type="project" value="InterPro"/>
</dbReference>
<accession>A0A1M5EYL0</accession>
<evidence type="ECO:0000313" key="4">
    <source>
        <dbReference type="Proteomes" id="UP000184159"/>
    </source>
</evidence>
<evidence type="ECO:0000313" key="3">
    <source>
        <dbReference type="EMBL" id="SHF84390.1"/>
    </source>
</evidence>
<feature type="region of interest" description="Disordered" evidence="1">
    <location>
        <begin position="30"/>
        <end position="50"/>
    </location>
</feature>
<sequence length="179" mass="19360">MAKVISVSKREGHHFSKSVVQSITLIQGEGVEGDGHRGKTVQHRSRVKADPTQPNLRQVHLIHAELFDELHEQGFDIEPAALGENITTCGIDLLSLPKGSLLQFPSGAEVSITGLRNPCPQIENYKKGLLSAVLSRDESGQVVRKAGVMGIVTVGGQVNAGDDIEVIFPHEPFEALERV</sequence>
<dbReference type="GO" id="GO:0003824">
    <property type="term" value="F:catalytic activity"/>
    <property type="evidence" value="ECO:0007669"/>
    <property type="project" value="InterPro"/>
</dbReference>
<keyword evidence="4" id="KW-1185">Reference proteome</keyword>
<dbReference type="InterPro" id="IPR011037">
    <property type="entry name" value="Pyrv_Knase-like_insert_dom_sf"/>
</dbReference>
<gene>
    <name evidence="3" type="ORF">SAMN02745781_03314</name>
</gene>
<dbReference type="SUPFAM" id="SSF50800">
    <property type="entry name" value="PK beta-barrel domain-like"/>
    <property type="match status" value="1"/>
</dbReference>
<dbReference type="Pfam" id="PF03473">
    <property type="entry name" value="MOSC"/>
    <property type="match status" value="1"/>
</dbReference>
<dbReference type="Proteomes" id="UP000184159">
    <property type="component" value="Unassembled WGS sequence"/>
</dbReference>
<dbReference type="RefSeq" id="WP_205409121.1">
    <property type="nucleotide sequence ID" value="NZ_FQUH01000018.1"/>
</dbReference>
<organism evidence="3 4">
    <name type="scientific">Vibrio gazogenes DSM 21264 = NBRC 103151</name>
    <dbReference type="NCBI Taxonomy" id="1123492"/>
    <lineage>
        <taxon>Bacteria</taxon>
        <taxon>Pseudomonadati</taxon>
        <taxon>Pseudomonadota</taxon>
        <taxon>Gammaproteobacteria</taxon>
        <taxon>Vibrionales</taxon>
        <taxon>Vibrionaceae</taxon>
        <taxon>Vibrio</taxon>
    </lineage>
</organism>
<dbReference type="PROSITE" id="PS51340">
    <property type="entry name" value="MOSC"/>
    <property type="match status" value="1"/>
</dbReference>